<dbReference type="Proteomes" id="UP000050761">
    <property type="component" value="Unassembled WGS sequence"/>
</dbReference>
<dbReference type="OrthoDB" id="2789670at2759"/>
<evidence type="ECO:0000256" key="4">
    <source>
        <dbReference type="ARBA" id="ARBA00023002"/>
    </source>
</evidence>
<dbReference type="PRINTS" id="PR00463">
    <property type="entry name" value="EP450I"/>
</dbReference>
<gene>
    <name evidence="7" type="ORF">HPBE_LOCUS26276</name>
</gene>
<evidence type="ECO:0000256" key="5">
    <source>
        <dbReference type="ARBA" id="ARBA00023004"/>
    </source>
</evidence>
<evidence type="ECO:0000256" key="6">
    <source>
        <dbReference type="ARBA" id="ARBA00023033"/>
    </source>
</evidence>
<evidence type="ECO:0000256" key="3">
    <source>
        <dbReference type="ARBA" id="ARBA00022723"/>
    </source>
</evidence>
<dbReference type="GO" id="GO:0020037">
    <property type="term" value="F:heme binding"/>
    <property type="evidence" value="ECO:0007669"/>
    <property type="project" value="InterPro"/>
</dbReference>
<accession>A0A3P8DY62</accession>
<evidence type="ECO:0000256" key="2">
    <source>
        <dbReference type="ARBA" id="ARBA00022617"/>
    </source>
</evidence>
<dbReference type="WBParaSite" id="HPBE_0002627701-mRNA-1">
    <property type="protein sequence ID" value="HPBE_0002627701-mRNA-1"/>
    <property type="gene ID" value="HPBE_0002627701"/>
</dbReference>
<keyword evidence="2" id="KW-0349">Heme</keyword>
<dbReference type="GO" id="GO:0016705">
    <property type="term" value="F:oxidoreductase activity, acting on paired donors, with incorporation or reduction of molecular oxygen"/>
    <property type="evidence" value="ECO:0007669"/>
    <property type="project" value="InterPro"/>
</dbReference>
<keyword evidence="5" id="KW-0408">Iron</keyword>
<keyword evidence="6" id="KW-0503">Monooxygenase</keyword>
<dbReference type="InterPro" id="IPR002401">
    <property type="entry name" value="Cyt_P450_E_grp-I"/>
</dbReference>
<accession>A0A183GUA7</accession>
<dbReference type="InterPro" id="IPR050705">
    <property type="entry name" value="Cytochrome_P450_3A"/>
</dbReference>
<evidence type="ECO:0000313" key="7">
    <source>
        <dbReference type="EMBL" id="VDP56727.1"/>
    </source>
</evidence>
<dbReference type="AlphaFoldDB" id="A0A183GUA7"/>
<dbReference type="GO" id="GO:0005506">
    <property type="term" value="F:iron ion binding"/>
    <property type="evidence" value="ECO:0007669"/>
    <property type="project" value="InterPro"/>
</dbReference>
<organism evidence="8 9">
    <name type="scientific">Heligmosomoides polygyrus</name>
    <name type="common">Parasitic roundworm</name>
    <dbReference type="NCBI Taxonomy" id="6339"/>
    <lineage>
        <taxon>Eukaryota</taxon>
        <taxon>Metazoa</taxon>
        <taxon>Ecdysozoa</taxon>
        <taxon>Nematoda</taxon>
        <taxon>Chromadorea</taxon>
        <taxon>Rhabditida</taxon>
        <taxon>Rhabditina</taxon>
        <taxon>Rhabditomorpha</taxon>
        <taxon>Strongyloidea</taxon>
        <taxon>Heligmosomidae</taxon>
        <taxon>Heligmosomoides</taxon>
    </lineage>
</organism>
<dbReference type="PANTHER" id="PTHR24302">
    <property type="entry name" value="CYTOCHROME P450 FAMILY 3"/>
    <property type="match status" value="1"/>
</dbReference>
<dbReference type="InterPro" id="IPR036396">
    <property type="entry name" value="Cyt_P450_sf"/>
</dbReference>
<dbReference type="SUPFAM" id="SSF48264">
    <property type="entry name" value="Cytochrome P450"/>
    <property type="match status" value="1"/>
</dbReference>
<dbReference type="PANTHER" id="PTHR24302:SF15">
    <property type="entry name" value="FATTY-ACID PEROXYGENASE"/>
    <property type="match status" value="1"/>
</dbReference>
<name>A0A183GUA7_HELPZ</name>
<reference evidence="9" key="2">
    <citation type="submission" date="2019-09" db="UniProtKB">
        <authorList>
            <consortium name="WormBaseParasite"/>
        </authorList>
    </citation>
    <scope>IDENTIFICATION</scope>
</reference>
<evidence type="ECO:0000313" key="8">
    <source>
        <dbReference type="Proteomes" id="UP000050761"/>
    </source>
</evidence>
<comment type="similarity">
    <text evidence="1">Belongs to the cytochrome P450 family.</text>
</comment>
<dbReference type="EMBL" id="UZAH01039616">
    <property type="protein sequence ID" value="VDP56727.1"/>
    <property type="molecule type" value="Genomic_DNA"/>
</dbReference>
<dbReference type="Gene3D" id="1.10.630.10">
    <property type="entry name" value="Cytochrome P450"/>
    <property type="match status" value="1"/>
</dbReference>
<dbReference type="Pfam" id="PF00067">
    <property type="entry name" value="p450"/>
    <property type="match status" value="1"/>
</dbReference>
<keyword evidence="3" id="KW-0479">Metal-binding</keyword>
<evidence type="ECO:0000313" key="9">
    <source>
        <dbReference type="WBParaSite" id="HPBE_0002627701-mRNA-1"/>
    </source>
</evidence>
<evidence type="ECO:0000256" key="1">
    <source>
        <dbReference type="ARBA" id="ARBA00010617"/>
    </source>
</evidence>
<dbReference type="GO" id="GO:0008395">
    <property type="term" value="F:steroid hydroxylase activity"/>
    <property type="evidence" value="ECO:0007669"/>
    <property type="project" value="TreeGrafter"/>
</dbReference>
<dbReference type="InterPro" id="IPR001128">
    <property type="entry name" value="Cyt_P450"/>
</dbReference>
<protein>
    <submittedName>
        <fullName evidence="9">Cytochrome P450</fullName>
    </submittedName>
</protein>
<keyword evidence="4" id="KW-0560">Oxidoreductase</keyword>
<keyword evidence="8" id="KW-1185">Reference proteome</keyword>
<sequence length="345" mass="39609">MHRKSNLGSTRTQIANSELPFSSYLINGKRYWTKQGVPGPVPGILTGNATDYEKGLHTLDERWIGKYGKTYGMFLMSTPELVSTDVDILRQVLVKDFDSFTDRTMIPIFNECARICTSIIDDYEENGRPVLIKDVITRLTLDMTSKCAFGYNFDVQHNLKSPFIEFARRFSEFDLRSLEVSLVILFPNVCIAFQRITGVSVLNHVANKFFLNVLENLFDDRRKGNPTHYSDFFQILLNSYNDGGDREKDKEIEFDLKTTGCRLSKSDILGQAFMFVLAGFETTPAALHLTLYMLAVHADVQKRCREEVERVSGDEENITYEMINNMEFTEQCIVETLRMYPPVVR</sequence>
<reference evidence="7 8" key="1">
    <citation type="submission" date="2018-11" db="EMBL/GenBank/DDBJ databases">
        <authorList>
            <consortium name="Pathogen Informatics"/>
        </authorList>
    </citation>
    <scope>NUCLEOTIDE SEQUENCE [LARGE SCALE GENOMIC DNA]</scope>
</reference>
<proteinExistence type="inferred from homology"/>